<dbReference type="Proteomes" id="UP001165960">
    <property type="component" value="Unassembled WGS sequence"/>
</dbReference>
<dbReference type="EMBL" id="QTSX02005019">
    <property type="protein sequence ID" value="KAJ9062182.1"/>
    <property type="molecule type" value="Genomic_DNA"/>
</dbReference>
<gene>
    <name evidence="1" type="ORF">DSO57_1013238</name>
</gene>
<sequence length="104" mass="11728">MNTLICLVSLVTAATLPLERRKDFYTTHEEHGHLPGPRNPSPMEMVDQVKRIATGENPFRVLNDFNEKADEKYGARFGRETPKSENTRYMDALGLGDLPIIGNL</sequence>
<protein>
    <submittedName>
        <fullName evidence="1">Uncharacterized protein</fullName>
    </submittedName>
</protein>
<keyword evidence="2" id="KW-1185">Reference proteome</keyword>
<accession>A0ACC2SIG9</accession>
<evidence type="ECO:0000313" key="2">
    <source>
        <dbReference type="Proteomes" id="UP001165960"/>
    </source>
</evidence>
<comment type="caution">
    <text evidence="1">The sequence shown here is derived from an EMBL/GenBank/DDBJ whole genome shotgun (WGS) entry which is preliminary data.</text>
</comment>
<name>A0ACC2SIG9_9FUNG</name>
<proteinExistence type="predicted"/>
<evidence type="ECO:0000313" key="1">
    <source>
        <dbReference type="EMBL" id="KAJ9062182.1"/>
    </source>
</evidence>
<organism evidence="1 2">
    <name type="scientific">Entomophthora muscae</name>
    <dbReference type="NCBI Taxonomy" id="34485"/>
    <lineage>
        <taxon>Eukaryota</taxon>
        <taxon>Fungi</taxon>
        <taxon>Fungi incertae sedis</taxon>
        <taxon>Zoopagomycota</taxon>
        <taxon>Entomophthoromycotina</taxon>
        <taxon>Entomophthoromycetes</taxon>
        <taxon>Entomophthorales</taxon>
        <taxon>Entomophthoraceae</taxon>
        <taxon>Entomophthora</taxon>
    </lineage>
</organism>
<reference evidence="1" key="1">
    <citation type="submission" date="2022-04" db="EMBL/GenBank/DDBJ databases">
        <title>Genome of the entomopathogenic fungus Entomophthora muscae.</title>
        <authorList>
            <person name="Elya C."/>
            <person name="Lovett B.R."/>
            <person name="Lee E."/>
            <person name="Macias A.M."/>
            <person name="Hajek A.E."/>
            <person name="De Bivort B.L."/>
            <person name="Kasson M.T."/>
            <person name="De Fine Licht H.H."/>
            <person name="Stajich J.E."/>
        </authorList>
    </citation>
    <scope>NUCLEOTIDE SEQUENCE</scope>
    <source>
        <strain evidence="1">Berkeley</strain>
    </source>
</reference>